<organism evidence="5 6">
    <name type="scientific">Panagrolaimus davidi</name>
    <dbReference type="NCBI Taxonomy" id="227884"/>
    <lineage>
        <taxon>Eukaryota</taxon>
        <taxon>Metazoa</taxon>
        <taxon>Ecdysozoa</taxon>
        <taxon>Nematoda</taxon>
        <taxon>Chromadorea</taxon>
        <taxon>Rhabditida</taxon>
        <taxon>Tylenchina</taxon>
        <taxon>Panagrolaimomorpha</taxon>
        <taxon>Panagrolaimoidea</taxon>
        <taxon>Panagrolaimidae</taxon>
        <taxon>Panagrolaimus</taxon>
    </lineage>
</organism>
<reference evidence="6" key="1">
    <citation type="submission" date="2022-11" db="UniProtKB">
        <authorList>
            <consortium name="WormBaseParasite"/>
        </authorList>
    </citation>
    <scope>IDENTIFICATION</scope>
</reference>
<dbReference type="PRINTS" id="PR01210">
    <property type="entry name" value="GGTRANSPTASE"/>
</dbReference>
<evidence type="ECO:0000256" key="3">
    <source>
        <dbReference type="PIRSR" id="PIRSR600101-2"/>
    </source>
</evidence>
<dbReference type="InterPro" id="IPR043137">
    <property type="entry name" value="GGT_ssub_C"/>
</dbReference>
<feature type="binding site" evidence="3">
    <location>
        <begin position="479"/>
        <end position="481"/>
    </location>
    <ligand>
        <name>L-glutamate</name>
        <dbReference type="ChEBI" id="CHEBI:29985"/>
    </ligand>
</feature>
<evidence type="ECO:0000256" key="1">
    <source>
        <dbReference type="ARBA" id="ARBA00084097"/>
    </source>
</evidence>
<keyword evidence="5" id="KW-1185">Reference proteome</keyword>
<dbReference type="PANTHER" id="PTHR11686:SF9">
    <property type="entry name" value="RE13973P"/>
    <property type="match status" value="1"/>
</dbReference>
<dbReference type="GO" id="GO:0005886">
    <property type="term" value="C:plasma membrane"/>
    <property type="evidence" value="ECO:0007669"/>
    <property type="project" value="TreeGrafter"/>
</dbReference>
<dbReference type="WBParaSite" id="PDA_v2.g7803.t1">
    <property type="protein sequence ID" value="PDA_v2.g7803.t1"/>
    <property type="gene ID" value="PDA_v2.g7803"/>
</dbReference>
<feature type="transmembrane region" description="Helical" evidence="4">
    <location>
        <begin position="52"/>
        <end position="76"/>
    </location>
</feature>
<dbReference type="GO" id="GO:0036374">
    <property type="term" value="F:glutathione hydrolase activity"/>
    <property type="evidence" value="ECO:0007669"/>
    <property type="project" value="InterPro"/>
</dbReference>
<dbReference type="AlphaFoldDB" id="A0A914R091"/>
<keyword evidence="4" id="KW-0812">Transmembrane</keyword>
<dbReference type="Proteomes" id="UP000887578">
    <property type="component" value="Unplaced"/>
</dbReference>
<dbReference type="Pfam" id="PF01019">
    <property type="entry name" value="G_glu_transpept"/>
    <property type="match status" value="1"/>
</dbReference>
<feature type="binding site" evidence="3">
    <location>
        <position position="190"/>
    </location>
    <ligand>
        <name>L-glutamate</name>
        <dbReference type="ChEBI" id="CHEBI:29985"/>
    </ligand>
</feature>
<dbReference type="FunFam" id="3.60.20.40:FF:000001">
    <property type="entry name" value="Gamma-glutamyltranspeptidase 1"/>
    <property type="match status" value="1"/>
</dbReference>
<dbReference type="Gene3D" id="1.10.246.130">
    <property type="match status" value="1"/>
</dbReference>
<keyword evidence="1" id="KW-0800">Toxin</keyword>
<dbReference type="InterPro" id="IPR043138">
    <property type="entry name" value="GGT_lsub"/>
</dbReference>
<dbReference type="InterPro" id="IPR029055">
    <property type="entry name" value="Ntn_hydrolases_N"/>
</dbReference>
<evidence type="ECO:0000256" key="2">
    <source>
        <dbReference type="PIRSR" id="PIRSR600101-1"/>
    </source>
</evidence>
<accession>A0A914R091</accession>
<keyword evidence="4" id="KW-0472">Membrane</keyword>
<protein>
    <submittedName>
        <fullName evidence="6">Gamma-glutamyltranspeptidase 1</fullName>
    </submittedName>
</protein>
<keyword evidence="1" id="KW-1199">Hemostasis impairing toxin</keyword>
<dbReference type="InterPro" id="IPR000101">
    <property type="entry name" value="GGT_peptidase"/>
</dbReference>
<keyword evidence="1" id="KW-1202">Platelet aggregation activating toxin</keyword>
<sequence length="653" mass="72035">MQPNLLEIMLSNVDYDKDESRAETAIAFSTPATSLLSNSGNPKTKAARKKSFPWVSAVAAFFVISILLILLAFIFLKNFSLSAPASLFSSTTHTNHHNKSLQDLTKADWPPPSMNSMLATFSKAAIVSDNTLCSEISRSILLKGGNAIDAGIAASICIGGINGHSSGIGGGFIATIYDKKIQKCITIDARETAPLATNENTFVNNSKDAFIVFGYKAIATPGEIHGFWTAFQRYGSGTISWQDLIFPTINLLKDGYPISKLMAGYLIYFKADIENVPDLKSFFTNNATGVFYKEGEIFKNPELAKTLTKLALSDDPIKLFYNGEIAQQMAAEISTNGGYLTKEDLEQYRSNVDENPIENFDISEDYVMCGPKPPSGFAVTQFIVNVMSKLYPAGSDPETLFKDDIYYHRFIEAQKLCSKNAFGLTNQTYINEIAAKIKASATSLNPSEYGQEFDQPGKRGTSHTSVIDALGNAISITSSINMIYGARRRSSTLGIFYNNQMDDFSIPGKLNFYGFEAFKSNYIVPRKRPLSSMSPILIYNKHTHEIQASLGAAGGSRIISALAQFLIQKFSFNQTVKESIDFPRFHNQFTPFITSYEKGFPDVLVQSLQNRGQNMTLWKSFLATIQAIVRNPDGTLSASNDHRRSIYMNPAGY</sequence>
<feature type="binding site" evidence="3">
    <location>
        <position position="555"/>
    </location>
    <ligand>
        <name>L-glutamate</name>
        <dbReference type="ChEBI" id="CHEBI:29985"/>
    </ligand>
</feature>
<name>A0A914R091_9BILA</name>
<dbReference type="GO" id="GO:0006751">
    <property type="term" value="P:glutathione catabolic process"/>
    <property type="evidence" value="ECO:0007669"/>
    <property type="project" value="InterPro"/>
</dbReference>
<feature type="binding site" evidence="3">
    <location>
        <position position="503"/>
    </location>
    <ligand>
        <name>L-glutamate</name>
        <dbReference type="ChEBI" id="CHEBI:29985"/>
    </ligand>
</feature>
<dbReference type="PANTHER" id="PTHR11686">
    <property type="entry name" value="GAMMA GLUTAMYL TRANSPEPTIDASE"/>
    <property type="match status" value="1"/>
</dbReference>
<evidence type="ECO:0000313" key="6">
    <source>
        <dbReference type="WBParaSite" id="PDA_v2.g7803.t1"/>
    </source>
</evidence>
<evidence type="ECO:0000256" key="4">
    <source>
        <dbReference type="SAM" id="Phobius"/>
    </source>
</evidence>
<dbReference type="Gene3D" id="3.60.20.40">
    <property type="match status" value="1"/>
</dbReference>
<feature type="binding site" evidence="3">
    <location>
        <begin position="531"/>
        <end position="532"/>
    </location>
    <ligand>
        <name>L-glutamate</name>
        <dbReference type="ChEBI" id="CHEBI:29985"/>
    </ligand>
</feature>
<proteinExistence type="predicted"/>
<feature type="active site" description="Nucleophile" evidence="2">
    <location>
        <position position="461"/>
    </location>
</feature>
<evidence type="ECO:0000313" key="5">
    <source>
        <dbReference type="Proteomes" id="UP000887578"/>
    </source>
</evidence>
<dbReference type="SUPFAM" id="SSF56235">
    <property type="entry name" value="N-terminal nucleophile aminohydrolases (Ntn hydrolases)"/>
    <property type="match status" value="1"/>
</dbReference>
<keyword evidence="4" id="KW-1133">Transmembrane helix</keyword>